<dbReference type="InterPro" id="IPR000551">
    <property type="entry name" value="MerR-type_HTH_dom"/>
</dbReference>
<evidence type="ECO:0000313" key="3">
    <source>
        <dbReference type="EMBL" id="GHD32436.1"/>
    </source>
</evidence>
<dbReference type="PROSITE" id="PS50937">
    <property type="entry name" value="HTH_MERR_2"/>
    <property type="match status" value="1"/>
</dbReference>
<dbReference type="GO" id="GO:0003677">
    <property type="term" value="F:DNA binding"/>
    <property type="evidence" value="ECO:0007669"/>
    <property type="project" value="UniProtKB-KW"/>
</dbReference>
<accession>A0A918XHN7</accession>
<dbReference type="GO" id="GO:0003700">
    <property type="term" value="F:DNA-binding transcription factor activity"/>
    <property type="evidence" value="ECO:0007669"/>
    <property type="project" value="InterPro"/>
</dbReference>
<gene>
    <name evidence="3" type="ORF">GCM10007147_36090</name>
</gene>
<name>A0A918XHN7_9ACTN</name>
<evidence type="ECO:0000256" key="1">
    <source>
        <dbReference type="ARBA" id="ARBA00023125"/>
    </source>
</evidence>
<dbReference type="PANTHER" id="PTHR30204:SF98">
    <property type="entry name" value="HTH-TYPE TRANSCRIPTIONAL REGULATOR ADHR"/>
    <property type="match status" value="1"/>
</dbReference>
<dbReference type="PRINTS" id="PR00040">
    <property type="entry name" value="HTHMERR"/>
</dbReference>
<dbReference type="RefSeq" id="WP_193518375.1">
    <property type="nucleotide sequence ID" value="NZ_BMXL01000023.1"/>
</dbReference>
<evidence type="ECO:0000259" key="2">
    <source>
        <dbReference type="PROSITE" id="PS50937"/>
    </source>
</evidence>
<feature type="domain" description="HTH merR-type" evidence="2">
    <location>
        <begin position="1"/>
        <end position="70"/>
    </location>
</feature>
<proteinExistence type="predicted"/>
<sequence>MRISELSEHSGSPVPSIKYYLREGLLHRGERTSPNQARYDRSHLRRLRLIRALTEVGGLSIADTRALLEGVDGESTSHHDLLGHTLMTVDADVRDSSGPQQRDLELADTLTGKQGWHVYPDSPMRDRLAQVLATFRALGMELDQDWLDSYAAAADRLAQADLEYVGGLTDVDELLEKAVIGTVLGDSLLAALRRLAQASISRGQQEP</sequence>
<organism evidence="3 4">
    <name type="scientific">Nocardiopsis kunsanensis</name>
    <dbReference type="NCBI Taxonomy" id="141693"/>
    <lineage>
        <taxon>Bacteria</taxon>
        <taxon>Bacillati</taxon>
        <taxon>Actinomycetota</taxon>
        <taxon>Actinomycetes</taxon>
        <taxon>Streptosporangiales</taxon>
        <taxon>Nocardiopsidaceae</taxon>
        <taxon>Nocardiopsis</taxon>
    </lineage>
</organism>
<dbReference type="PANTHER" id="PTHR30204">
    <property type="entry name" value="REDOX-CYCLING DRUG-SENSING TRANSCRIPTIONAL ACTIVATOR SOXR"/>
    <property type="match status" value="1"/>
</dbReference>
<dbReference type="InterPro" id="IPR009061">
    <property type="entry name" value="DNA-bd_dom_put_sf"/>
</dbReference>
<keyword evidence="1" id="KW-0238">DNA-binding</keyword>
<reference evidence="3 4" key="1">
    <citation type="journal article" date="2014" name="Int. J. Syst. Evol. Microbiol.">
        <title>Complete genome sequence of Corynebacterium casei LMG S-19264T (=DSM 44701T), isolated from a smear-ripened cheese.</title>
        <authorList>
            <consortium name="US DOE Joint Genome Institute (JGI-PGF)"/>
            <person name="Walter F."/>
            <person name="Albersmeier A."/>
            <person name="Kalinowski J."/>
            <person name="Ruckert C."/>
        </authorList>
    </citation>
    <scope>NUCLEOTIDE SEQUENCE [LARGE SCALE GENOMIC DNA]</scope>
    <source>
        <strain evidence="3 4">KCTC 19473</strain>
    </source>
</reference>
<protein>
    <submittedName>
        <fullName evidence="3">MerR family transcriptional regulator</fullName>
    </submittedName>
</protein>
<dbReference type="Pfam" id="PF13411">
    <property type="entry name" value="MerR_1"/>
    <property type="match status" value="1"/>
</dbReference>
<keyword evidence="4" id="KW-1185">Reference proteome</keyword>
<evidence type="ECO:0000313" key="4">
    <source>
        <dbReference type="Proteomes" id="UP000654947"/>
    </source>
</evidence>
<dbReference type="AlphaFoldDB" id="A0A918XHN7"/>
<dbReference type="Proteomes" id="UP000654947">
    <property type="component" value="Unassembled WGS sequence"/>
</dbReference>
<dbReference type="InterPro" id="IPR047057">
    <property type="entry name" value="MerR_fam"/>
</dbReference>
<dbReference type="Gene3D" id="1.10.1660.10">
    <property type="match status" value="1"/>
</dbReference>
<comment type="caution">
    <text evidence="3">The sequence shown here is derived from an EMBL/GenBank/DDBJ whole genome shotgun (WGS) entry which is preliminary data.</text>
</comment>
<dbReference type="SMART" id="SM00422">
    <property type="entry name" value="HTH_MERR"/>
    <property type="match status" value="1"/>
</dbReference>
<dbReference type="EMBL" id="BMXL01000023">
    <property type="protein sequence ID" value="GHD32436.1"/>
    <property type="molecule type" value="Genomic_DNA"/>
</dbReference>
<dbReference type="SUPFAM" id="SSF46955">
    <property type="entry name" value="Putative DNA-binding domain"/>
    <property type="match status" value="1"/>
</dbReference>